<evidence type="ECO:0000313" key="6">
    <source>
        <dbReference type="Proteomes" id="UP000245466"/>
    </source>
</evidence>
<dbReference type="InterPro" id="IPR015421">
    <property type="entry name" value="PyrdxlP-dep_Trfase_major"/>
</dbReference>
<dbReference type="RefSeq" id="WP_116542825.1">
    <property type="nucleotide sequence ID" value="NZ_QEKI01000004.1"/>
</dbReference>
<dbReference type="GO" id="GO:0019346">
    <property type="term" value="P:transsulfuration"/>
    <property type="evidence" value="ECO:0007669"/>
    <property type="project" value="InterPro"/>
</dbReference>
<dbReference type="OrthoDB" id="634606at2"/>
<dbReference type="GO" id="GO:0030170">
    <property type="term" value="F:pyridoxal phosphate binding"/>
    <property type="evidence" value="ECO:0007669"/>
    <property type="project" value="InterPro"/>
</dbReference>
<dbReference type="SUPFAM" id="SSF53383">
    <property type="entry name" value="PLP-dependent transferases"/>
    <property type="match status" value="1"/>
</dbReference>
<sequence>MAQIHPKTTPIYQTSVFTFEDLNDLELYFEQPDQKYMYTRYGNPNSDELAEEVNKLEGGAGAVATSSGMSAILTAVLTYCQSGDHLLCAEEIYGGSAALLSQELTRMGIAVSYVPSEELYTLDGHVRENTKLLLAETMSNPLLQVVDLQRLSAETKRTGIKLLIDNTFASPVITKPLHLGADMVIHSVTKYLSGHSDVTAGTVVAGKAEDMERSKQIMRVYGLNLSPFESWLAARGLKTLNVRMKQHCFNAMAVAEFLCNHPKVKQVWYPGLSQHPQHRLAKGQGSGMFGGMLSFRLEDDLETVNTFMRSLKHIPFAPSLAGVSSSISHPLRTSHRSLSTEQQQKLGITLGVIRLSVGIEETVDLLADLAQALDKV</sequence>
<comment type="similarity">
    <text evidence="4">Belongs to the trans-sulfuration enzymes family.</text>
</comment>
<dbReference type="CDD" id="cd00614">
    <property type="entry name" value="CGS_like"/>
    <property type="match status" value="1"/>
</dbReference>
<dbReference type="PIRSF" id="PIRSF001434">
    <property type="entry name" value="CGS"/>
    <property type="match status" value="1"/>
</dbReference>
<dbReference type="EMBL" id="QEKI01000004">
    <property type="protein sequence ID" value="PVY41776.1"/>
    <property type="molecule type" value="Genomic_DNA"/>
</dbReference>
<dbReference type="AlphaFoldDB" id="A0A2U1AZC3"/>
<name>A0A2U1AZC3_9BACT</name>
<protein>
    <submittedName>
        <fullName evidence="5">Cystathionine gamma-synthase</fullName>
    </submittedName>
</protein>
<gene>
    <name evidence="5" type="ORF">C8E01_104147</name>
</gene>
<evidence type="ECO:0000256" key="4">
    <source>
        <dbReference type="RuleBase" id="RU362118"/>
    </source>
</evidence>
<dbReference type="Gene3D" id="3.40.640.10">
    <property type="entry name" value="Type I PLP-dependent aspartate aminotransferase-like (Major domain)"/>
    <property type="match status" value="1"/>
</dbReference>
<dbReference type="InterPro" id="IPR015422">
    <property type="entry name" value="PyrdxlP-dep_Trfase_small"/>
</dbReference>
<evidence type="ECO:0000256" key="2">
    <source>
        <dbReference type="ARBA" id="ARBA00022898"/>
    </source>
</evidence>
<dbReference type="PANTHER" id="PTHR11808:SF80">
    <property type="entry name" value="CYSTATHIONINE GAMMA-LYASE"/>
    <property type="match status" value="1"/>
</dbReference>
<dbReference type="InterPro" id="IPR015424">
    <property type="entry name" value="PyrdxlP-dep_Trfase"/>
</dbReference>
<reference evidence="5 6" key="1">
    <citation type="submission" date="2018-04" db="EMBL/GenBank/DDBJ databases">
        <title>Genomic Encyclopedia of Type Strains, Phase IV (KMG-IV): sequencing the most valuable type-strain genomes for metagenomic binning, comparative biology and taxonomic classification.</title>
        <authorList>
            <person name="Goeker M."/>
        </authorList>
    </citation>
    <scope>NUCLEOTIDE SEQUENCE [LARGE SCALE GENOMIC DNA]</scope>
    <source>
        <strain evidence="5 6">DSM 100231</strain>
    </source>
</reference>
<comment type="caution">
    <text evidence="5">The sequence shown here is derived from an EMBL/GenBank/DDBJ whole genome shotgun (WGS) entry which is preliminary data.</text>
</comment>
<dbReference type="GO" id="GO:0005737">
    <property type="term" value="C:cytoplasm"/>
    <property type="evidence" value="ECO:0007669"/>
    <property type="project" value="TreeGrafter"/>
</dbReference>
<dbReference type="Pfam" id="PF01053">
    <property type="entry name" value="Cys_Met_Meta_PP"/>
    <property type="match status" value="1"/>
</dbReference>
<comment type="cofactor">
    <cofactor evidence="1 4">
        <name>pyridoxal 5'-phosphate</name>
        <dbReference type="ChEBI" id="CHEBI:597326"/>
    </cofactor>
</comment>
<dbReference type="FunFam" id="3.40.640.10:FF:000046">
    <property type="entry name" value="Cystathionine gamma-lyase"/>
    <property type="match status" value="1"/>
</dbReference>
<accession>A0A2U1AZC3</accession>
<dbReference type="InterPro" id="IPR000277">
    <property type="entry name" value="Cys/Met-Metab_PyrdxlP-dep_enz"/>
</dbReference>
<keyword evidence="2 3" id="KW-0663">Pyridoxal phosphate</keyword>
<evidence type="ECO:0000256" key="1">
    <source>
        <dbReference type="ARBA" id="ARBA00001933"/>
    </source>
</evidence>
<dbReference type="Proteomes" id="UP000245466">
    <property type="component" value="Unassembled WGS sequence"/>
</dbReference>
<dbReference type="GO" id="GO:0016846">
    <property type="term" value="F:carbon-sulfur lyase activity"/>
    <property type="evidence" value="ECO:0007669"/>
    <property type="project" value="TreeGrafter"/>
</dbReference>
<dbReference type="Gene3D" id="3.90.1150.10">
    <property type="entry name" value="Aspartate Aminotransferase, domain 1"/>
    <property type="match status" value="1"/>
</dbReference>
<evidence type="ECO:0000256" key="3">
    <source>
        <dbReference type="PIRSR" id="PIRSR001434-2"/>
    </source>
</evidence>
<evidence type="ECO:0000313" key="5">
    <source>
        <dbReference type="EMBL" id="PVY41776.1"/>
    </source>
</evidence>
<organism evidence="5 6">
    <name type="scientific">Pontibacter virosus</name>
    <dbReference type="NCBI Taxonomy" id="1765052"/>
    <lineage>
        <taxon>Bacteria</taxon>
        <taxon>Pseudomonadati</taxon>
        <taxon>Bacteroidota</taxon>
        <taxon>Cytophagia</taxon>
        <taxon>Cytophagales</taxon>
        <taxon>Hymenobacteraceae</taxon>
        <taxon>Pontibacter</taxon>
    </lineage>
</organism>
<keyword evidence="6" id="KW-1185">Reference proteome</keyword>
<feature type="modified residue" description="N6-(pyridoxal phosphate)lysine" evidence="3">
    <location>
        <position position="190"/>
    </location>
</feature>
<proteinExistence type="inferred from homology"/>
<dbReference type="PANTHER" id="PTHR11808">
    <property type="entry name" value="TRANS-SULFURATION ENZYME FAMILY MEMBER"/>
    <property type="match status" value="1"/>
</dbReference>